<comment type="caution">
    <text evidence="2">The sequence shown here is derived from an EMBL/GenBank/DDBJ whole genome shotgun (WGS) entry which is preliminary data.</text>
</comment>
<dbReference type="EMBL" id="CABDUW010001233">
    <property type="protein sequence ID" value="VTJ79842.1"/>
    <property type="molecule type" value="Genomic_DNA"/>
</dbReference>
<dbReference type="InterPro" id="IPR011989">
    <property type="entry name" value="ARM-like"/>
</dbReference>
<keyword evidence="3" id="KW-1185">Reference proteome</keyword>
<sequence>MYTLRNLCYQLELDVSEAWLPRLNELDDLLGKESPCKGSKSSCWKKKKKEKRAPQEDQWYGVGPIPALSQRS</sequence>
<proteinExistence type="predicted"/>
<organism evidence="2 3">
    <name type="scientific">Marmota monax</name>
    <name type="common">Woodchuck</name>
    <dbReference type="NCBI Taxonomy" id="9995"/>
    <lineage>
        <taxon>Eukaryota</taxon>
        <taxon>Metazoa</taxon>
        <taxon>Chordata</taxon>
        <taxon>Craniata</taxon>
        <taxon>Vertebrata</taxon>
        <taxon>Euteleostomi</taxon>
        <taxon>Mammalia</taxon>
        <taxon>Eutheria</taxon>
        <taxon>Euarchontoglires</taxon>
        <taxon>Glires</taxon>
        <taxon>Rodentia</taxon>
        <taxon>Sciuromorpha</taxon>
        <taxon>Sciuridae</taxon>
        <taxon>Xerinae</taxon>
        <taxon>Marmotini</taxon>
        <taxon>Marmota</taxon>
    </lineage>
</organism>
<evidence type="ECO:0000313" key="3">
    <source>
        <dbReference type="Proteomes" id="UP000335636"/>
    </source>
</evidence>
<evidence type="ECO:0000313" key="2">
    <source>
        <dbReference type="EMBL" id="VTJ79842.1"/>
    </source>
</evidence>
<reference evidence="2" key="1">
    <citation type="submission" date="2019-04" db="EMBL/GenBank/DDBJ databases">
        <authorList>
            <person name="Alioto T."/>
            <person name="Alioto T."/>
        </authorList>
    </citation>
    <scope>NUCLEOTIDE SEQUENCE [LARGE SCALE GENOMIC DNA]</scope>
</reference>
<feature type="region of interest" description="Disordered" evidence="1">
    <location>
        <begin position="33"/>
        <end position="72"/>
    </location>
</feature>
<name>A0A5E4CG47_MARMO</name>
<protein>
    <submittedName>
        <fullName evidence="2">Uncharacterized protein</fullName>
    </submittedName>
</protein>
<dbReference type="Gene3D" id="1.25.10.10">
    <property type="entry name" value="Leucine-rich Repeat Variant"/>
    <property type="match status" value="1"/>
</dbReference>
<evidence type="ECO:0000256" key="1">
    <source>
        <dbReference type="SAM" id="MobiDB-lite"/>
    </source>
</evidence>
<dbReference type="Proteomes" id="UP000335636">
    <property type="component" value="Unassembled WGS sequence"/>
</dbReference>
<accession>A0A5E4CG47</accession>
<dbReference type="AlphaFoldDB" id="A0A5E4CG47"/>
<gene>
    <name evidence="2" type="ORF">MONAX_5E022036</name>
</gene>